<dbReference type="GO" id="GO:0016853">
    <property type="term" value="F:isomerase activity"/>
    <property type="evidence" value="ECO:0007669"/>
    <property type="project" value="UniProtKB-KW"/>
</dbReference>
<comment type="caution">
    <text evidence="3">The sequence shown here is derived from an EMBL/GenBank/DDBJ whole genome shotgun (WGS) entry which is preliminary data.</text>
</comment>
<keyword evidence="3" id="KW-0413">Isomerase</keyword>
<dbReference type="InterPro" id="IPR013022">
    <property type="entry name" value="Xyl_isomerase-like_TIM-brl"/>
</dbReference>
<protein>
    <submittedName>
        <fullName evidence="3">Sugar phosphate isomerase</fullName>
    </submittedName>
</protein>
<dbReference type="Proteomes" id="UP000194577">
    <property type="component" value="Unassembled WGS sequence"/>
</dbReference>
<dbReference type="InterPro" id="IPR050312">
    <property type="entry name" value="IolE/XylAMocC-like"/>
</dbReference>
<reference evidence="3 4" key="1">
    <citation type="submission" date="2017-10" db="EMBL/GenBank/DDBJ databases">
        <title>Draft genome sequence of cellulolytic Actinomyces sp CtC72 isolated from cattle rumen fluid.</title>
        <authorList>
            <person name="Joshi A.J."/>
            <person name="Vasudevan G."/>
            <person name="Lanjekar V.B."/>
            <person name="Hivarkar S."/>
            <person name="Engineer A."/>
            <person name="Pore S.D."/>
            <person name="Dhakephalkar P.K."/>
            <person name="Dagar S."/>
        </authorList>
    </citation>
    <scope>NUCLEOTIDE SEQUENCE [LARGE SCALE GENOMIC DNA]</scope>
    <source>
        <strain evidence="4">CtC72</strain>
    </source>
</reference>
<dbReference type="PANTHER" id="PTHR12110:SF41">
    <property type="entry name" value="INOSOSE DEHYDRATASE"/>
    <property type="match status" value="1"/>
</dbReference>
<evidence type="ECO:0000313" key="4">
    <source>
        <dbReference type="Proteomes" id="UP000194577"/>
    </source>
</evidence>
<feature type="region of interest" description="Disordered" evidence="1">
    <location>
        <begin position="316"/>
        <end position="349"/>
    </location>
</feature>
<sequence>MVICLNQFKPQFDHFVRRRQHERALRVVSISGFTGVELNAGTGRWEPLGNPAQLAANFGSVAGFRRFVQDAGLEGVSSWFWDPAIGFQEDLTHGENPLDPGSRGGLIAHSTWLAEALAELGGSVLVVRPAPYAGHSGPLDDSALHVLADSWNAVGAAIAPLGVRLGLHFDFLSSLRAADALEGLLRLTDPEVVGLALDTAEFVVAGRDPLDFIEHHADRIIHVHLKNAADVDNDEEYLNAGAEYSVLRAGGRRDVARWFTELAEEPLLVDAAAVTKALAAHGYAGWIVVESDMSPHPASSTMLNGWEVQHVLKPITDSSDYSSSMPRPATSISSDEAARRSAVDSTDNR</sequence>
<dbReference type="SUPFAM" id="SSF51658">
    <property type="entry name" value="Xylose isomerase-like"/>
    <property type="match status" value="1"/>
</dbReference>
<organism evidence="3 4">
    <name type="scientific">Actinomyces ruminis</name>
    <dbReference type="NCBI Taxonomy" id="1937003"/>
    <lineage>
        <taxon>Bacteria</taxon>
        <taxon>Bacillati</taxon>
        <taxon>Actinomycetota</taxon>
        <taxon>Actinomycetes</taxon>
        <taxon>Actinomycetales</taxon>
        <taxon>Actinomycetaceae</taxon>
        <taxon>Actinomyces</taxon>
    </lineage>
</organism>
<evidence type="ECO:0000259" key="2">
    <source>
        <dbReference type="Pfam" id="PF01261"/>
    </source>
</evidence>
<dbReference type="PANTHER" id="PTHR12110">
    <property type="entry name" value="HYDROXYPYRUVATE ISOMERASE"/>
    <property type="match status" value="1"/>
</dbReference>
<proteinExistence type="predicted"/>
<dbReference type="InterPro" id="IPR036237">
    <property type="entry name" value="Xyl_isomerase-like_sf"/>
</dbReference>
<name>A0ABX4MC80_9ACTO</name>
<evidence type="ECO:0000256" key="1">
    <source>
        <dbReference type="SAM" id="MobiDB-lite"/>
    </source>
</evidence>
<feature type="domain" description="Xylose isomerase-like TIM barrel" evidence="2">
    <location>
        <begin position="30"/>
        <end position="293"/>
    </location>
</feature>
<keyword evidence="4" id="KW-1185">Reference proteome</keyword>
<accession>A0ABX4MC80</accession>
<feature type="compositionally biased region" description="Basic and acidic residues" evidence="1">
    <location>
        <begin position="336"/>
        <end position="349"/>
    </location>
</feature>
<gene>
    <name evidence="3" type="ORF">BW737_015150</name>
</gene>
<dbReference type="EMBL" id="MTPX02000085">
    <property type="protein sequence ID" value="PHP51327.1"/>
    <property type="molecule type" value="Genomic_DNA"/>
</dbReference>
<evidence type="ECO:0000313" key="3">
    <source>
        <dbReference type="EMBL" id="PHP51327.1"/>
    </source>
</evidence>
<dbReference type="RefSeq" id="WP_086615970.1">
    <property type="nucleotide sequence ID" value="NZ_MTPX02000085.1"/>
</dbReference>
<feature type="compositionally biased region" description="Polar residues" evidence="1">
    <location>
        <begin position="316"/>
        <end position="334"/>
    </location>
</feature>
<dbReference type="Gene3D" id="3.20.20.150">
    <property type="entry name" value="Divalent-metal-dependent TIM barrel enzymes"/>
    <property type="match status" value="1"/>
</dbReference>
<dbReference type="Pfam" id="PF01261">
    <property type="entry name" value="AP_endonuc_2"/>
    <property type="match status" value="1"/>
</dbReference>